<dbReference type="Proteomes" id="UP001150238">
    <property type="component" value="Unassembled WGS sequence"/>
</dbReference>
<comment type="caution">
    <text evidence="2">The sequence shown here is derived from an EMBL/GenBank/DDBJ whole genome shotgun (WGS) entry which is preliminary data.</text>
</comment>
<gene>
    <name evidence="2" type="ORF">C8J55DRAFT_103470</name>
</gene>
<feature type="compositionally biased region" description="Pro residues" evidence="1">
    <location>
        <begin position="278"/>
        <end position="288"/>
    </location>
</feature>
<dbReference type="EMBL" id="JANVFS010000002">
    <property type="protein sequence ID" value="KAJ4494716.1"/>
    <property type="molecule type" value="Genomic_DNA"/>
</dbReference>
<evidence type="ECO:0000313" key="3">
    <source>
        <dbReference type="Proteomes" id="UP001150238"/>
    </source>
</evidence>
<protein>
    <submittedName>
        <fullName evidence="2">Uncharacterized protein</fullName>
    </submittedName>
</protein>
<feature type="region of interest" description="Disordered" evidence="1">
    <location>
        <begin position="229"/>
        <end position="288"/>
    </location>
</feature>
<accession>A0A9W9B1K4</accession>
<feature type="region of interest" description="Disordered" evidence="1">
    <location>
        <begin position="83"/>
        <end position="166"/>
    </location>
</feature>
<name>A0A9W9B1K4_9AGAR</name>
<reference evidence="2" key="1">
    <citation type="submission" date="2022-08" db="EMBL/GenBank/DDBJ databases">
        <authorList>
            <consortium name="DOE Joint Genome Institute"/>
            <person name="Min B."/>
            <person name="Riley R."/>
            <person name="Sierra-Patev S."/>
            <person name="Naranjo-Ortiz M."/>
            <person name="Looney B."/>
            <person name="Konkel Z."/>
            <person name="Slot J.C."/>
            <person name="Sakamoto Y."/>
            <person name="Steenwyk J.L."/>
            <person name="Rokas A."/>
            <person name="Carro J."/>
            <person name="Camarero S."/>
            <person name="Ferreira P."/>
            <person name="Molpeceres G."/>
            <person name="Ruiz-Duenas F.J."/>
            <person name="Serrano A."/>
            <person name="Henrissat B."/>
            <person name="Drula E."/>
            <person name="Hughes K.W."/>
            <person name="Mata J.L."/>
            <person name="Ishikawa N.K."/>
            <person name="Vargas-Isla R."/>
            <person name="Ushijima S."/>
            <person name="Smith C.A."/>
            <person name="Ahrendt S."/>
            <person name="Andreopoulos W."/>
            <person name="He G."/>
            <person name="Labutti K."/>
            <person name="Lipzen A."/>
            <person name="Ng V."/>
            <person name="Sandor L."/>
            <person name="Barry K."/>
            <person name="Martinez A.T."/>
            <person name="Xiao Y."/>
            <person name="Gibbons J.G."/>
            <person name="Terashima K."/>
            <person name="Hibbett D.S."/>
            <person name="Grigoriev I.V."/>
        </authorList>
    </citation>
    <scope>NUCLEOTIDE SEQUENCE</scope>
    <source>
        <strain evidence="2">Sp2 HRB7682 ss15</strain>
    </source>
</reference>
<feature type="compositionally biased region" description="Basic and acidic residues" evidence="1">
    <location>
        <begin position="83"/>
        <end position="120"/>
    </location>
</feature>
<sequence length="333" mass="37393">MLFGKSKLPLDWPSPLHNKCSKNSCCYPNLPQPAPGTYICVGCGKGNYVVTLEMAIEADAHCRRAFEFQDRNRRKFHAIQASNERRSAERDFARYERENRTEVRREKWTERPGSPLERRPATKRPGSPVARPPLQTTLAIRHAPALIPLPTPIPTKRKGSKTPEPPSTIVYSFSTPNSSKSVPPRCISPKNVLMKCAALTKKTPERVYNPNTYNPNWAAETDHIARRAARSTDPTTLVRVHPPPRPRQHDPNLCSRNCPIHSRPKEPKGSTSHVPAPITRPPVPVRPPRPPTISLSIHSKPSREEIPVAVVNDANHYAIKAQLQAKGYMPHRV</sequence>
<evidence type="ECO:0000256" key="1">
    <source>
        <dbReference type="SAM" id="MobiDB-lite"/>
    </source>
</evidence>
<organism evidence="2 3">
    <name type="scientific">Lentinula lateritia</name>
    <dbReference type="NCBI Taxonomy" id="40482"/>
    <lineage>
        <taxon>Eukaryota</taxon>
        <taxon>Fungi</taxon>
        <taxon>Dikarya</taxon>
        <taxon>Basidiomycota</taxon>
        <taxon>Agaricomycotina</taxon>
        <taxon>Agaricomycetes</taxon>
        <taxon>Agaricomycetidae</taxon>
        <taxon>Agaricales</taxon>
        <taxon>Marasmiineae</taxon>
        <taxon>Omphalotaceae</taxon>
        <taxon>Lentinula</taxon>
    </lineage>
</organism>
<reference evidence="2" key="2">
    <citation type="journal article" date="2023" name="Proc. Natl. Acad. Sci. U.S.A.">
        <title>A global phylogenomic analysis of the shiitake genus Lentinula.</title>
        <authorList>
            <person name="Sierra-Patev S."/>
            <person name="Min B."/>
            <person name="Naranjo-Ortiz M."/>
            <person name="Looney B."/>
            <person name="Konkel Z."/>
            <person name="Slot J.C."/>
            <person name="Sakamoto Y."/>
            <person name="Steenwyk J.L."/>
            <person name="Rokas A."/>
            <person name="Carro J."/>
            <person name="Camarero S."/>
            <person name="Ferreira P."/>
            <person name="Molpeceres G."/>
            <person name="Ruiz-Duenas F.J."/>
            <person name="Serrano A."/>
            <person name="Henrissat B."/>
            <person name="Drula E."/>
            <person name="Hughes K.W."/>
            <person name="Mata J.L."/>
            <person name="Ishikawa N.K."/>
            <person name="Vargas-Isla R."/>
            <person name="Ushijima S."/>
            <person name="Smith C.A."/>
            <person name="Donoghue J."/>
            <person name="Ahrendt S."/>
            <person name="Andreopoulos W."/>
            <person name="He G."/>
            <person name="LaButti K."/>
            <person name="Lipzen A."/>
            <person name="Ng V."/>
            <person name="Riley R."/>
            <person name="Sandor L."/>
            <person name="Barry K."/>
            <person name="Martinez A.T."/>
            <person name="Xiao Y."/>
            <person name="Gibbons J.G."/>
            <person name="Terashima K."/>
            <person name="Grigoriev I.V."/>
            <person name="Hibbett D."/>
        </authorList>
    </citation>
    <scope>NUCLEOTIDE SEQUENCE</scope>
    <source>
        <strain evidence="2">Sp2 HRB7682 ss15</strain>
    </source>
</reference>
<proteinExistence type="predicted"/>
<dbReference type="AlphaFoldDB" id="A0A9W9B1K4"/>
<evidence type="ECO:0000313" key="2">
    <source>
        <dbReference type="EMBL" id="KAJ4494716.1"/>
    </source>
</evidence>